<keyword evidence="2 5" id="KW-0812">Transmembrane</keyword>
<dbReference type="PANTHER" id="PTHR12714:SF9">
    <property type="entry name" value="PROTEIN-S-ISOPRENYLCYSTEINE O-METHYLTRANSFERASE"/>
    <property type="match status" value="1"/>
</dbReference>
<evidence type="ECO:0000313" key="7">
    <source>
        <dbReference type="Proteomes" id="UP000199657"/>
    </source>
</evidence>
<dbReference type="GO" id="GO:0012505">
    <property type="term" value="C:endomembrane system"/>
    <property type="evidence" value="ECO:0007669"/>
    <property type="project" value="UniProtKB-SubCell"/>
</dbReference>
<dbReference type="RefSeq" id="WP_091642845.1">
    <property type="nucleotide sequence ID" value="NZ_FOEG01000003.1"/>
</dbReference>
<dbReference type="Gene3D" id="1.20.120.1630">
    <property type="match status" value="1"/>
</dbReference>
<dbReference type="GO" id="GO:0032259">
    <property type="term" value="P:methylation"/>
    <property type="evidence" value="ECO:0007669"/>
    <property type="project" value="UniProtKB-KW"/>
</dbReference>
<dbReference type="PANTHER" id="PTHR12714">
    <property type="entry name" value="PROTEIN-S ISOPRENYLCYSTEINE O-METHYLTRANSFERASE"/>
    <property type="match status" value="1"/>
</dbReference>
<feature type="transmembrane region" description="Helical" evidence="5">
    <location>
        <begin position="6"/>
        <end position="24"/>
    </location>
</feature>
<keyword evidence="7" id="KW-1185">Reference proteome</keyword>
<dbReference type="Proteomes" id="UP000199657">
    <property type="component" value="Unassembled WGS sequence"/>
</dbReference>
<feature type="transmembrane region" description="Helical" evidence="5">
    <location>
        <begin position="125"/>
        <end position="143"/>
    </location>
</feature>
<keyword evidence="6" id="KW-0808">Transferase</keyword>
<keyword evidence="6" id="KW-0489">Methyltransferase</keyword>
<gene>
    <name evidence="6" type="ORF">SAMN04488052_103358</name>
</gene>
<proteinExistence type="predicted"/>
<feature type="transmembrane region" description="Helical" evidence="5">
    <location>
        <begin position="36"/>
        <end position="60"/>
    </location>
</feature>
<feature type="transmembrane region" description="Helical" evidence="5">
    <location>
        <begin position="149"/>
        <end position="168"/>
    </location>
</feature>
<dbReference type="Pfam" id="PF04191">
    <property type="entry name" value="PEMT"/>
    <property type="match status" value="1"/>
</dbReference>
<dbReference type="InterPro" id="IPR007318">
    <property type="entry name" value="Phopholipid_MeTrfase"/>
</dbReference>
<protein>
    <submittedName>
        <fullName evidence="6">Protein-S-isoprenylcysteine O-methyltransferase Ste14</fullName>
    </submittedName>
</protein>
<evidence type="ECO:0000256" key="2">
    <source>
        <dbReference type="ARBA" id="ARBA00022692"/>
    </source>
</evidence>
<evidence type="ECO:0000256" key="3">
    <source>
        <dbReference type="ARBA" id="ARBA00022989"/>
    </source>
</evidence>
<organism evidence="6 7">
    <name type="scientific">Aquisalimonas asiatica</name>
    <dbReference type="NCBI Taxonomy" id="406100"/>
    <lineage>
        <taxon>Bacteria</taxon>
        <taxon>Pseudomonadati</taxon>
        <taxon>Pseudomonadota</taxon>
        <taxon>Gammaproteobacteria</taxon>
        <taxon>Chromatiales</taxon>
        <taxon>Ectothiorhodospiraceae</taxon>
        <taxon>Aquisalimonas</taxon>
    </lineage>
</organism>
<sequence length="207" mass="23777">MHMGMWGLAIIVIVVVSWLMYRYLAPDSWKEWTRAGALQAFIIAFYAEMYGFPLTIYFLARFFGLDVAWTDGGNLWEQLFGTPAAHIVAMIIGYTLVFIGATMVVEGWRRIHRARREQALMTDGIYARVRHPQYTGLFLIVFGEGVVHWPTIVSVIAFLVIVVAYTLLARKEEQTMLNQFGDEYRAYQQRVPMFIPRSVGGVQQEEP</sequence>
<evidence type="ECO:0000313" key="6">
    <source>
        <dbReference type="EMBL" id="SEO84840.1"/>
    </source>
</evidence>
<evidence type="ECO:0000256" key="4">
    <source>
        <dbReference type="ARBA" id="ARBA00023136"/>
    </source>
</evidence>
<dbReference type="STRING" id="406100.SAMN04488052_103358"/>
<dbReference type="OrthoDB" id="5293276at2"/>
<comment type="subcellular location">
    <subcellularLocation>
        <location evidence="1">Endomembrane system</location>
        <topology evidence="1">Multi-pass membrane protein</topology>
    </subcellularLocation>
</comment>
<reference evidence="6 7" key="1">
    <citation type="submission" date="2016-10" db="EMBL/GenBank/DDBJ databases">
        <authorList>
            <person name="de Groot N.N."/>
        </authorList>
    </citation>
    <scope>NUCLEOTIDE SEQUENCE [LARGE SCALE GENOMIC DNA]</scope>
    <source>
        <strain evidence="6 7">CGMCC 1.6291</strain>
    </source>
</reference>
<name>A0A1H8T1J2_9GAMM</name>
<feature type="transmembrane region" description="Helical" evidence="5">
    <location>
        <begin position="80"/>
        <end position="105"/>
    </location>
</feature>
<accession>A0A1H8T1J2</accession>
<evidence type="ECO:0000256" key="5">
    <source>
        <dbReference type="SAM" id="Phobius"/>
    </source>
</evidence>
<dbReference type="AlphaFoldDB" id="A0A1H8T1J2"/>
<keyword evidence="4 5" id="KW-0472">Membrane</keyword>
<dbReference type="EMBL" id="FOEG01000003">
    <property type="protein sequence ID" value="SEO84840.1"/>
    <property type="molecule type" value="Genomic_DNA"/>
</dbReference>
<dbReference type="GO" id="GO:0008168">
    <property type="term" value="F:methyltransferase activity"/>
    <property type="evidence" value="ECO:0007669"/>
    <property type="project" value="UniProtKB-KW"/>
</dbReference>
<evidence type="ECO:0000256" key="1">
    <source>
        <dbReference type="ARBA" id="ARBA00004127"/>
    </source>
</evidence>
<keyword evidence="3 5" id="KW-1133">Transmembrane helix</keyword>